<dbReference type="InterPro" id="IPR010982">
    <property type="entry name" value="Lambda_DNA-bd_dom_sf"/>
</dbReference>
<dbReference type="AlphaFoldDB" id="A0A0R1HM46"/>
<dbReference type="PATRIC" id="fig|1302272.5.peg.2352"/>
<name>A0A0R1HM46_9LACO</name>
<dbReference type="InterPro" id="IPR001387">
    <property type="entry name" value="Cro/C1-type_HTH"/>
</dbReference>
<evidence type="ECO:0000259" key="1">
    <source>
        <dbReference type="PROSITE" id="PS50943"/>
    </source>
</evidence>
<sequence length="68" mass="7552">MSEEKIAVAVKSITISIKKALIERDMKQVELAKILGVAPQVLNRAIHGDMSPQSVRIRCRINQILGIE</sequence>
<reference evidence="2 3" key="1">
    <citation type="journal article" date="2015" name="Genome Announc.">
        <title>Expanding the biotechnology potential of lactobacilli through comparative genomics of 213 strains and associated genera.</title>
        <authorList>
            <person name="Sun Z."/>
            <person name="Harris H.M."/>
            <person name="McCann A."/>
            <person name="Guo C."/>
            <person name="Argimon S."/>
            <person name="Zhang W."/>
            <person name="Yang X."/>
            <person name="Jeffery I.B."/>
            <person name="Cooney J.C."/>
            <person name="Kagawa T.F."/>
            <person name="Liu W."/>
            <person name="Song Y."/>
            <person name="Salvetti E."/>
            <person name="Wrobel A."/>
            <person name="Rasinkangas P."/>
            <person name="Parkhill J."/>
            <person name="Rea M.C."/>
            <person name="O'Sullivan O."/>
            <person name="Ritari J."/>
            <person name="Douillard F.P."/>
            <person name="Paul Ross R."/>
            <person name="Yang R."/>
            <person name="Briner A.E."/>
            <person name="Felis G.E."/>
            <person name="de Vos W.M."/>
            <person name="Barrangou R."/>
            <person name="Klaenhammer T.R."/>
            <person name="Caufield P.W."/>
            <person name="Cui Y."/>
            <person name="Zhang H."/>
            <person name="O'Toole P.W."/>
        </authorList>
    </citation>
    <scope>NUCLEOTIDE SEQUENCE [LARGE SCALE GENOMIC DNA]</scope>
    <source>
        <strain evidence="2 3">JCM 15530</strain>
    </source>
</reference>
<gene>
    <name evidence="2" type="ORF">FC96_GL002302</name>
</gene>
<dbReference type="EMBL" id="AZCX01000007">
    <property type="protein sequence ID" value="KRK47580.1"/>
    <property type="molecule type" value="Genomic_DNA"/>
</dbReference>
<dbReference type="Gene3D" id="1.10.260.40">
    <property type="entry name" value="lambda repressor-like DNA-binding domains"/>
    <property type="match status" value="1"/>
</dbReference>
<dbReference type="Pfam" id="PF01381">
    <property type="entry name" value="HTH_3"/>
    <property type="match status" value="1"/>
</dbReference>
<protein>
    <recommendedName>
        <fullName evidence="1">HTH cro/C1-type domain-containing protein</fullName>
    </recommendedName>
</protein>
<feature type="domain" description="HTH cro/C1-type" evidence="1">
    <location>
        <begin position="17"/>
        <end position="52"/>
    </location>
</feature>
<dbReference type="CDD" id="cd00093">
    <property type="entry name" value="HTH_XRE"/>
    <property type="match status" value="1"/>
</dbReference>
<keyword evidence="3" id="KW-1185">Reference proteome</keyword>
<organism evidence="2 3">
    <name type="scientific">Secundilactobacillus kimchicus JCM 15530</name>
    <dbReference type="NCBI Taxonomy" id="1302272"/>
    <lineage>
        <taxon>Bacteria</taxon>
        <taxon>Bacillati</taxon>
        <taxon>Bacillota</taxon>
        <taxon>Bacilli</taxon>
        <taxon>Lactobacillales</taxon>
        <taxon>Lactobacillaceae</taxon>
        <taxon>Secundilactobacillus</taxon>
    </lineage>
</organism>
<dbReference type="STRING" id="1302272.FC96_GL002302"/>
<comment type="caution">
    <text evidence="2">The sequence shown here is derived from an EMBL/GenBank/DDBJ whole genome shotgun (WGS) entry which is preliminary data.</text>
</comment>
<dbReference type="PROSITE" id="PS50943">
    <property type="entry name" value="HTH_CROC1"/>
    <property type="match status" value="1"/>
</dbReference>
<accession>A0A0R1HM46</accession>
<proteinExistence type="predicted"/>
<evidence type="ECO:0000313" key="2">
    <source>
        <dbReference type="EMBL" id="KRK47580.1"/>
    </source>
</evidence>
<dbReference type="SUPFAM" id="SSF47413">
    <property type="entry name" value="lambda repressor-like DNA-binding domains"/>
    <property type="match status" value="1"/>
</dbReference>
<dbReference type="Proteomes" id="UP000050911">
    <property type="component" value="Unassembled WGS sequence"/>
</dbReference>
<dbReference type="GO" id="GO:0003677">
    <property type="term" value="F:DNA binding"/>
    <property type="evidence" value="ECO:0007669"/>
    <property type="project" value="InterPro"/>
</dbReference>
<dbReference type="OrthoDB" id="2309397at2"/>
<dbReference type="RefSeq" id="WP_056942758.1">
    <property type="nucleotide sequence ID" value="NZ_AZCX01000007.1"/>
</dbReference>
<evidence type="ECO:0000313" key="3">
    <source>
        <dbReference type="Proteomes" id="UP000050911"/>
    </source>
</evidence>